<dbReference type="KEGG" id="meso:BSQ44_08535"/>
<sequence>MRVVSTSAALIFMMALVKFVIMGTIVVPAWTNADETAHYSYAMEFARGNLIPVHGVTLLDEDANLSQNGEGPPRTNYVLSHPPLYYLAIAPFGAVALLFTDDPVSILKVLRIVTSIMSAAAVAVIFMTATELKLSPTASWSIVGITLATPHFNSLSGGVSNDIGVFLAAAVGSLFLARYLRTGLWKDEFFCLTAFAASAVCKSTGLPLFVGIAAFFAVMRVRDGRLSVAAFGALVAVSSPLIVWHLLGYIYYGEFVRFGSLRTERALDPSEFTFWDFITKSPVMDHFMASFHGHTWIRRSVQDIVMIYVPDGLERTLYIALIGALLTAVSIVFMLDRRYWPQSVALRAVSLAVAAVVGIAGAYLIVGRTPASFLVSGSLGFLGAACVVQGLMILDRSNEAQTRFTMLVIAAFFCMVIVALWNIYQVQLIYGRPRAMHGRYFYSLAPMFLIALVAVLDRRYVRWALPSVLVLFVGLESLYWNGSALPIYTAFYSMTGG</sequence>
<reference evidence="3" key="1">
    <citation type="submission" date="2016-11" db="EMBL/GenBank/DDBJ databases">
        <title>Mesorhizobium oceanicum sp. nov., isolated from deep seawater in South China Sea.</title>
        <authorList>
            <person name="Fu G.-Y."/>
        </authorList>
    </citation>
    <scope>NUCLEOTIDE SEQUENCE [LARGE SCALE GENOMIC DNA]</scope>
    <source>
        <strain evidence="3">B7</strain>
    </source>
</reference>
<dbReference type="STRING" id="1670800.BSQ44_08535"/>
<feature type="transmembrane region" description="Helical" evidence="1">
    <location>
        <begin position="344"/>
        <end position="366"/>
    </location>
</feature>
<feature type="transmembrane region" description="Helical" evidence="1">
    <location>
        <begin position="192"/>
        <end position="216"/>
    </location>
</feature>
<feature type="transmembrane region" description="Helical" evidence="1">
    <location>
        <begin position="316"/>
        <end position="335"/>
    </location>
</feature>
<dbReference type="EMBL" id="CP018171">
    <property type="protein sequence ID" value="APH71408.1"/>
    <property type="molecule type" value="Genomic_DNA"/>
</dbReference>
<keyword evidence="1" id="KW-0472">Membrane</keyword>
<dbReference type="RefSeq" id="WP_072603033.1">
    <property type="nucleotide sequence ID" value="NZ_CP018171.1"/>
</dbReference>
<keyword evidence="1" id="KW-1133">Transmembrane helix</keyword>
<name>A0A1L3SPT4_9HYPH</name>
<gene>
    <name evidence="2" type="ORF">BSQ44_08535</name>
</gene>
<evidence type="ECO:0000313" key="3">
    <source>
        <dbReference type="Proteomes" id="UP000182840"/>
    </source>
</evidence>
<accession>A0A1L3SPT4</accession>
<evidence type="ECO:0000313" key="2">
    <source>
        <dbReference type="EMBL" id="APH71408.1"/>
    </source>
</evidence>
<feature type="transmembrane region" description="Helical" evidence="1">
    <location>
        <begin position="406"/>
        <end position="424"/>
    </location>
</feature>
<keyword evidence="1" id="KW-0812">Transmembrane</keyword>
<protein>
    <recommendedName>
        <fullName evidence="4">Glycosyltransferase RgtA/B/C/D-like domain-containing protein</fullName>
    </recommendedName>
</protein>
<feature type="transmembrane region" description="Helical" evidence="1">
    <location>
        <begin position="439"/>
        <end position="456"/>
    </location>
</feature>
<feature type="transmembrane region" description="Helical" evidence="1">
    <location>
        <begin position="228"/>
        <end position="252"/>
    </location>
</feature>
<feature type="transmembrane region" description="Helical" evidence="1">
    <location>
        <begin position="7"/>
        <end position="30"/>
    </location>
</feature>
<organism evidence="2 3">
    <name type="scientific">Aquibium oceanicum</name>
    <dbReference type="NCBI Taxonomy" id="1670800"/>
    <lineage>
        <taxon>Bacteria</taxon>
        <taxon>Pseudomonadati</taxon>
        <taxon>Pseudomonadota</taxon>
        <taxon>Alphaproteobacteria</taxon>
        <taxon>Hyphomicrobiales</taxon>
        <taxon>Phyllobacteriaceae</taxon>
        <taxon>Aquibium</taxon>
    </lineage>
</organism>
<dbReference type="OrthoDB" id="8768374at2"/>
<proteinExistence type="predicted"/>
<feature type="transmembrane region" description="Helical" evidence="1">
    <location>
        <begin position="83"/>
        <end position="100"/>
    </location>
</feature>
<dbReference type="Proteomes" id="UP000182840">
    <property type="component" value="Chromosome"/>
</dbReference>
<evidence type="ECO:0000256" key="1">
    <source>
        <dbReference type="SAM" id="Phobius"/>
    </source>
</evidence>
<feature type="transmembrane region" description="Helical" evidence="1">
    <location>
        <begin position="138"/>
        <end position="156"/>
    </location>
</feature>
<feature type="transmembrane region" description="Helical" evidence="1">
    <location>
        <begin position="112"/>
        <end position="132"/>
    </location>
</feature>
<dbReference type="AlphaFoldDB" id="A0A1L3SPT4"/>
<keyword evidence="3" id="KW-1185">Reference proteome</keyword>
<feature type="transmembrane region" description="Helical" evidence="1">
    <location>
        <begin position="463"/>
        <end position="480"/>
    </location>
</feature>
<evidence type="ECO:0008006" key="4">
    <source>
        <dbReference type="Google" id="ProtNLM"/>
    </source>
</evidence>
<feature type="transmembrane region" description="Helical" evidence="1">
    <location>
        <begin position="163"/>
        <end position="180"/>
    </location>
</feature>
<feature type="transmembrane region" description="Helical" evidence="1">
    <location>
        <begin position="372"/>
        <end position="394"/>
    </location>
</feature>